<feature type="compositionally biased region" description="Acidic residues" evidence="1">
    <location>
        <begin position="8"/>
        <end position="18"/>
    </location>
</feature>
<evidence type="ECO:0000313" key="3">
    <source>
        <dbReference type="Proteomes" id="UP001310594"/>
    </source>
</evidence>
<feature type="compositionally biased region" description="Basic residues" evidence="1">
    <location>
        <begin position="320"/>
        <end position="329"/>
    </location>
</feature>
<gene>
    <name evidence="2" type="ORF">LTR97_003679</name>
</gene>
<evidence type="ECO:0000313" key="2">
    <source>
        <dbReference type="EMBL" id="KAK5702733.1"/>
    </source>
</evidence>
<feature type="compositionally biased region" description="Basic residues" evidence="1">
    <location>
        <begin position="216"/>
        <end position="225"/>
    </location>
</feature>
<organism evidence="2 3">
    <name type="scientific">Elasticomyces elasticus</name>
    <dbReference type="NCBI Taxonomy" id="574655"/>
    <lineage>
        <taxon>Eukaryota</taxon>
        <taxon>Fungi</taxon>
        <taxon>Dikarya</taxon>
        <taxon>Ascomycota</taxon>
        <taxon>Pezizomycotina</taxon>
        <taxon>Dothideomycetes</taxon>
        <taxon>Dothideomycetidae</taxon>
        <taxon>Mycosphaerellales</taxon>
        <taxon>Teratosphaeriaceae</taxon>
        <taxon>Elasticomyces</taxon>
    </lineage>
</organism>
<reference evidence="2" key="1">
    <citation type="submission" date="2023-08" db="EMBL/GenBank/DDBJ databases">
        <title>Black Yeasts Isolated from many extreme environments.</title>
        <authorList>
            <person name="Coleine C."/>
            <person name="Stajich J.E."/>
            <person name="Selbmann L."/>
        </authorList>
    </citation>
    <scope>NUCLEOTIDE SEQUENCE</scope>
    <source>
        <strain evidence="2">CCFEE 5810</strain>
    </source>
</reference>
<evidence type="ECO:0000256" key="1">
    <source>
        <dbReference type="SAM" id="MobiDB-lite"/>
    </source>
</evidence>
<proteinExistence type="predicted"/>
<comment type="caution">
    <text evidence="2">The sequence shown here is derived from an EMBL/GenBank/DDBJ whole genome shotgun (WGS) entry which is preliminary data.</text>
</comment>
<feature type="region of interest" description="Disordered" evidence="1">
    <location>
        <begin position="1"/>
        <end position="40"/>
    </location>
</feature>
<feature type="compositionally biased region" description="Basic and acidic residues" evidence="1">
    <location>
        <begin position="22"/>
        <end position="37"/>
    </location>
</feature>
<sequence>MALSQGMDLDETTADDDGGVSIERHDGDHANSDEPLQHETLPTMVQDSTYYQDISTFADGEAQLWRLPNVKPIHLRSCAPIGALPSMFRQSTPYSLLFLVLLRMLSSYSKENRTHAHDILTQHWQDRVIALGITAPVTSRSFQAVGPPSMKTNAYNLRFCEQSIEENSYGVTVIDLCETLGTLKQQDRVVRLPAAASADTTMEGDGNEHATSGGLGKRRAARKQRKREEFEQASLKSDEHSRRSQRLAAKRAENPDEVHIDLDDLTLVKLRDRPPHVTLQQVRASRLLRRPTVDRNEISPQGVLFKGIKPKADSSNSQQRKPRNPKRHSRLEGVQIGEPPSQIDLRDVHGISENMASPTTNDVLVEPRRTTGNDAESELIGAMRALDLERLGQHPLPKL</sequence>
<feature type="region of interest" description="Disordered" evidence="1">
    <location>
        <begin position="294"/>
        <end position="375"/>
    </location>
</feature>
<dbReference type="EMBL" id="JAVRQU010000005">
    <property type="protein sequence ID" value="KAK5702733.1"/>
    <property type="molecule type" value="Genomic_DNA"/>
</dbReference>
<feature type="region of interest" description="Disordered" evidence="1">
    <location>
        <begin position="196"/>
        <end position="254"/>
    </location>
</feature>
<accession>A0AAN7WCV8</accession>
<feature type="compositionally biased region" description="Basic and acidic residues" evidence="1">
    <location>
        <begin position="226"/>
        <end position="242"/>
    </location>
</feature>
<protein>
    <submittedName>
        <fullName evidence="2">Uncharacterized protein</fullName>
    </submittedName>
</protein>
<name>A0AAN7WCV8_9PEZI</name>
<dbReference type="AlphaFoldDB" id="A0AAN7WCV8"/>
<dbReference type="Proteomes" id="UP001310594">
    <property type="component" value="Unassembled WGS sequence"/>
</dbReference>